<feature type="compositionally biased region" description="Basic and acidic residues" evidence="1">
    <location>
        <begin position="62"/>
        <end position="73"/>
    </location>
</feature>
<sequence>MKLSLHAKNHDIAELMLNFLSFNPFFRMTSFESLSQCRLFDSVRDKKKEQFLQRMMQVNREDVAKSTRQDRLRTALRMSKQSQMSKETRDSRPGEQGMGFPSFPIIELPIDSIEAFDYENAENAKYSVDDLRSILIEEIKHYRVKRDDHSSMDFKKVVPTSVKGSLVYRGSKSP</sequence>
<reference evidence="2" key="1">
    <citation type="submission" date="2021-01" db="EMBL/GenBank/DDBJ databases">
        <authorList>
            <person name="Corre E."/>
            <person name="Pelletier E."/>
            <person name="Niang G."/>
            <person name="Scheremetjew M."/>
            <person name="Finn R."/>
            <person name="Kale V."/>
            <person name="Holt S."/>
            <person name="Cochrane G."/>
            <person name="Meng A."/>
            <person name="Brown T."/>
            <person name="Cohen L."/>
        </authorList>
    </citation>
    <scope>NUCLEOTIDE SEQUENCE</scope>
    <source>
        <strain evidence="2">S3</strain>
    </source>
</reference>
<protein>
    <submittedName>
        <fullName evidence="2">Uncharacterized protein</fullName>
    </submittedName>
</protein>
<feature type="region of interest" description="Disordered" evidence="1">
    <location>
        <begin position="62"/>
        <end position="98"/>
    </location>
</feature>
<evidence type="ECO:0000313" key="2">
    <source>
        <dbReference type="EMBL" id="CAE0331131.1"/>
    </source>
</evidence>
<proteinExistence type="predicted"/>
<dbReference type="AlphaFoldDB" id="A0A7S3IS19"/>
<dbReference type="EMBL" id="HBIH01029225">
    <property type="protein sequence ID" value="CAE0331131.1"/>
    <property type="molecule type" value="Transcribed_RNA"/>
</dbReference>
<organism evidence="2">
    <name type="scientific">Strombidium inclinatum</name>
    <dbReference type="NCBI Taxonomy" id="197538"/>
    <lineage>
        <taxon>Eukaryota</taxon>
        <taxon>Sar</taxon>
        <taxon>Alveolata</taxon>
        <taxon>Ciliophora</taxon>
        <taxon>Intramacronucleata</taxon>
        <taxon>Spirotrichea</taxon>
        <taxon>Oligotrichia</taxon>
        <taxon>Strombidiidae</taxon>
        <taxon>Strombidium</taxon>
    </lineage>
</organism>
<accession>A0A7S3IS19</accession>
<gene>
    <name evidence="2" type="ORF">SINC0208_LOCUS11764</name>
</gene>
<name>A0A7S3IS19_9SPIT</name>
<evidence type="ECO:0000256" key="1">
    <source>
        <dbReference type="SAM" id="MobiDB-lite"/>
    </source>
</evidence>